<keyword evidence="1" id="KW-0472">Membrane</keyword>
<dbReference type="Proteomes" id="UP000267027">
    <property type="component" value="Unassembled WGS sequence"/>
</dbReference>
<dbReference type="OrthoDB" id="5811368at2759"/>
<sequence>MLKVGRSFISCFAIIFAMQSLVAAPVTCLVLFEFATAMLLIIGVLIDAYYLMMPFVLNTLFVGVSTNMNEILVLRFQVVNVCLALGVAVVVVNSSGKIRLLYGPYVSFHFVLFSRAFLRFNCLTQITLYIGIVEVFK</sequence>
<evidence type="ECO:0000256" key="1">
    <source>
        <dbReference type="SAM" id="Phobius"/>
    </source>
</evidence>
<name>A0A0R3PP58_ANGCS</name>
<organism evidence="4">
    <name type="scientific">Angiostrongylus costaricensis</name>
    <name type="common">Nematode worm</name>
    <dbReference type="NCBI Taxonomy" id="334426"/>
    <lineage>
        <taxon>Eukaryota</taxon>
        <taxon>Metazoa</taxon>
        <taxon>Ecdysozoa</taxon>
        <taxon>Nematoda</taxon>
        <taxon>Chromadorea</taxon>
        <taxon>Rhabditida</taxon>
        <taxon>Rhabditina</taxon>
        <taxon>Rhabditomorpha</taxon>
        <taxon>Strongyloidea</taxon>
        <taxon>Metastrongylidae</taxon>
        <taxon>Angiostrongylus</taxon>
    </lineage>
</organism>
<gene>
    <name evidence="2" type="ORF">ACOC_LOCUS6948</name>
</gene>
<reference evidence="4" key="1">
    <citation type="submission" date="2016-04" db="UniProtKB">
        <authorList>
            <consortium name="WormBaseParasite"/>
        </authorList>
    </citation>
    <scope>IDENTIFICATION</scope>
</reference>
<proteinExistence type="predicted"/>
<keyword evidence="3" id="KW-1185">Reference proteome</keyword>
<keyword evidence="1" id="KW-0812">Transmembrane</keyword>
<dbReference type="AlphaFoldDB" id="A0A0R3PP58"/>
<protein>
    <submittedName>
        <fullName evidence="4">7TM_GPCR_Srx domain-containing protein</fullName>
    </submittedName>
</protein>
<evidence type="ECO:0000313" key="3">
    <source>
        <dbReference type="Proteomes" id="UP000267027"/>
    </source>
</evidence>
<evidence type="ECO:0000313" key="2">
    <source>
        <dbReference type="EMBL" id="VDM58533.1"/>
    </source>
</evidence>
<dbReference type="WBParaSite" id="ACOC_0000694701-mRNA-1">
    <property type="protein sequence ID" value="ACOC_0000694701-mRNA-1"/>
    <property type="gene ID" value="ACOC_0000694701"/>
</dbReference>
<dbReference type="EMBL" id="UYYA01003991">
    <property type="protein sequence ID" value="VDM58533.1"/>
    <property type="molecule type" value="Genomic_DNA"/>
</dbReference>
<accession>A0A0R3PP58</accession>
<evidence type="ECO:0000313" key="4">
    <source>
        <dbReference type="WBParaSite" id="ACOC_0000694701-mRNA-1"/>
    </source>
</evidence>
<feature type="transmembrane region" description="Helical" evidence="1">
    <location>
        <begin position="39"/>
        <end position="64"/>
    </location>
</feature>
<keyword evidence="1" id="KW-1133">Transmembrane helix</keyword>
<feature type="transmembrane region" description="Helical" evidence="1">
    <location>
        <begin position="76"/>
        <end position="96"/>
    </location>
</feature>
<reference evidence="2 3" key="2">
    <citation type="submission" date="2018-11" db="EMBL/GenBank/DDBJ databases">
        <authorList>
            <consortium name="Pathogen Informatics"/>
        </authorList>
    </citation>
    <scope>NUCLEOTIDE SEQUENCE [LARGE SCALE GENOMIC DNA]</scope>
    <source>
        <strain evidence="2 3">Costa Rica</strain>
    </source>
</reference>